<dbReference type="PANTHER" id="PTHR30325:SF0">
    <property type="entry name" value="INNER MEMBRANE ABC TRANSPORTER PERMEASE PROTEIN YEJE"/>
    <property type="match status" value="1"/>
</dbReference>
<dbReference type="RefSeq" id="WP_222158302.1">
    <property type="nucleotide sequence ID" value="NZ_CP081864.1"/>
</dbReference>
<dbReference type="InterPro" id="IPR035906">
    <property type="entry name" value="MetI-like_sf"/>
</dbReference>
<organism evidence="8 9">
    <name type="scientific">Symbiopectobacterium purcellii</name>
    <dbReference type="NCBI Taxonomy" id="2871826"/>
    <lineage>
        <taxon>Bacteria</taxon>
        <taxon>Pseudomonadati</taxon>
        <taxon>Pseudomonadota</taxon>
        <taxon>Gammaproteobacteria</taxon>
        <taxon>Enterobacterales</taxon>
        <taxon>Enterobacteriaceae</taxon>
    </lineage>
</organism>
<keyword evidence="2" id="KW-1003">Cell membrane</keyword>
<evidence type="ECO:0000256" key="3">
    <source>
        <dbReference type="ARBA" id="ARBA00022692"/>
    </source>
</evidence>
<dbReference type="InterPro" id="IPR000515">
    <property type="entry name" value="MetI-like"/>
</dbReference>
<dbReference type="PROSITE" id="PS50928">
    <property type="entry name" value="ABC_TM1"/>
    <property type="match status" value="1"/>
</dbReference>
<feature type="transmembrane region" description="Helical" evidence="6">
    <location>
        <begin position="152"/>
        <end position="178"/>
    </location>
</feature>
<keyword evidence="5 6" id="KW-0472">Membrane</keyword>
<reference evidence="8 9" key="1">
    <citation type="submission" date="2021-08" db="EMBL/GenBank/DDBJ databases">
        <title>Culture and genomic analysis of Symbiopectobacterium purcellii sp. nov. gen. nov., isolated from the leafhopper Empoasca decipiens.</title>
        <authorList>
            <person name="Nadal-Jimenez P."/>
            <person name="Siozios S."/>
            <person name="Halliday N."/>
            <person name="Camara M."/>
            <person name="Hurst G.D.D."/>
        </authorList>
    </citation>
    <scope>NUCLEOTIDE SEQUENCE [LARGE SCALE GENOMIC DNA]</scope>
    <source>
        <strain evidence="8 9">SyEd1</strain>
    </source>
</reference>
<dbReference type="CDD" id="cd06261">
    <property type="entry name" value="TM_PBP2"/>
    <property type="match status" value="1"/>
</dbReference>
<keyword evidence="9" id="KW-1185">Reference proteome</keyword>
<name>A0ABX9AQB4_9ENTR</name>
<keyword evidence="2" id="KW-0997">Cell inner membrane</keyword>
<protein>
    <submittedName>
        <fullName evidence="8">ABC transporter permease</fullName>
    </submittedName>
</protein>
<evidence type="ECO:0000256" key="2">
    <source>
        <dbReference type="ARBA" id="ARBA00022519"/>
    </source>
</evidence>
<feature type="transmembrane region" description="Helical" evidence="6">
    <location>
        <begin position="190"/>
        <end position="209"/>
    </location>
</feature>
<comment type="similarity">
    <text evidence="6">Belongs to the binding-protein-dependent transport system permease family.</text>
</comment>
<feature type="domain" description="ABC transmembrane type-1" evidence="7">
    <location>
        <begin position="150"/>
        <end position="339"/>
    </location>
</feature>
<proteinExistence type="inferred from homology"/>
<accession>A0ABX9AQB4</accession>
<evidence type="ECO:0000313" key="8">
    <source>
        <dbReference type="EMBL" id="QZN95195.1"/>
    </source>
</evidence>
<evidence type="ECO:0000259" key="7">
    <source>
        <dbReference type="PROSITE" id="PS50928"/>
    </source>
</evidence>
<feature type="transmembrane region" description="Helical" evidence="6">
    <location>
        <begin position="215"/>
        <end position="232"/>
    </location>
</feature>
<dbReference type="Gene3D" id="1.10.3720.10">
    <property type="entry name" value="MetI-like"/>
    <property type="match status" value="1"/>
</dbReference>
<dbReference type="EMBL" id="CP081864">
    <property type="protein sequence ID" value="QZN95195.1"/>
    <property type="molecule type" value="Genomic_DNA"/>
</dbReference>
<evidence type="ECO:0000256" key="1">
    <source>
        <dbReference type="ARBA" id="ARBA00004429"/>
    </source>
</evidence>
<sequence length="353" mass="39541">MTNETAAIYQPTRFSPLTQRRARLFFSNRKVVIACVLWLILIVIGLFADAIATDKPWLLKYDGNVYFPLLFDYPETTFGGTLPTLANYSDPQVQHWILSKGYWVRAPVPWTWETIDIANTQTVPSPPSSRHWLGTDDAGRDVLARVIYGIRISLLFAVIVSTGAVVLGTLIGGIQGYWGGRIDLYGQRFIEIWAGLPTLFILMILSSMVTSSLGWLTLTMVMFSWLSLVDIVRAEFLRTRNQDYVVAATLMGLPARTVMWRHILPNAMISTLTFLPFTFTGAITTLTSLDFLGFGLPPGSASLGELINQARNNPQATWLAVTAFFSLTLLLSLMVFIGEGLRDAFDPRYERRQ</sequence>
<keyword evidence="3 6" id="KW-0812">Transmembrane</keyword>
<gene>
    <name evidence="8" type="ORF">K6K13_18535</name>
</gene>
<keyword evidence="4 6" id="KW-1133">Transmembrane helix</keyword>
<feature type="transmembrane region" description="Helical" evidence="6">
    <location>
        <begin position="316"/>
        <end position="337"/>
    </location>
</feature>
<evidence type="ECO:0000256" key="6">
    <source>
        <dbReference type="RuleBase" id="RU363032"/>
    </source>
</evidence>
<evidence type="ECO:0000256" key="4">
    <source>
        <dbReference type="ARBA" id="ARBA00022989"/>
    </source>
</evidence>
<dbReference type="PANTHER" id="PTHR30325">
    <property type="entry name" value="MEMBRANE COMPONENT OF ABC TRANSPORTER"/>
    <property type="match status" value="1"/>
</dbReference>
<dbReference type="SUPFAM" id="SSF161098">
    <property type="entry name" value="MetI-like"/>
    <property type="match status" value="1"/>
</dbReference>
<dbReference type="Pfam" id="PF00528">
    <property type="entry name" value="BPD_transp_1"/>
    <property type="match status" value="1"/>
</dbReference>
<evidence type="ECO:0000256" key="5">
    <source>
        <dbReference type="ARBA" id="ARBA00023136"/>
    </source>
</evidence>
<keyword evidence="6" id="KW-0813">Transport</keyword>
<comment type="subcellular location">
    <subcellularLocation>
        <location evidence="1">Cell inner membrane</location>
        <topology evidence="1">Multi-pass membrane protein</topology>
    </subcellularLocation>
    <subcellularLocation>
        <location evidence="6">Cell membrane</location>
        <topology evidence="6">Multi-pass membrane protein</topology>
    </subcellularLocation>
</comment>
<dbReference type="Proteomes" id="UP000825886">
    <property type="component" value="Chromosome"/>
</dbReference>
<evidence type="ECO:0000313" key="9">
    <source>
        <dbReference type="Proteomes" id="UP000825886"/>
    </source>
</evidence>
<feature type="transmembrane region" description="Helical" evidence="6">
    <location>
        <begin position="31"/>
        <end position="52"/>
    </location>
</feature>